<keyword evidence="2" id="KW-0732">Signal</keyword>
<reference evidence="3" key="1">
    <citation type="submission" date="2021-01" db="EMBL/GenBank/DDBJ databases">
        <authorList>
            <person name="Zahm M."/>
            <person name="Roques C."/>
            <person name="Cabau C."/>
            <person name="Klopp C."/>
            <person name="Donnadieu C."/>
            <person name="Jouanno E."/>
            <person name="Lampietro C."/>
            <person name="Louis A."/>
            <person name="Herpin A."/>
            <person name="Echchiki A."/>
            <person name="Berthelot C."/>
            <person name="Parey E."/>
            <person name="Roest-Crollius H."/>
            <person name="Braasch I."/>
            <person name="Postlethwait J."/>
            <person name="Bobe J."/>
            <person name="Montfort J."/>
            <person name="Bouchez O."/>
            <person name="Begum T."/>
            <person name="Mejri S."/>
            <person name="Adams A."/>
            <person name="Chen W.-J."/>
            <person name="Guiguen Y."/>
        </authorList>
    </citation>
    <scope>NUCLEOTIDE SEQUENCE</scope>
    <source>
        <tissue evidence="3">Blood</tissue>
    </source>
</reference>
<evidence type="ECO:0000313" key="4">
    <source>
        <dbReference type="Proteomes" id="UP000829720"/>
    </source>
</evidence>
<dbReference type="Proteomes" id="UP000829720">
    <property type="component" value="Unassembled WGS sequence"/>
</dbReference>
<name>A0A8T3CYQ1_9TELE</name>
<dbReference type="OrthoDB" id="10528348at2759"/>
<gene>
    <name evidence="3" type="ORF">AGOR_G00191340</name>
</gene>
<evidence type="ECO:0000313" key="3">
    <source>
        <dbReference type="EMBL" id="KAI1887538.1"/>
    </source>
</evidence>
<feature type="chain" id="PRO_5035741821" description="Secreted protein" evidence="2">
    <location>
        <begin position="22"/>
        <end position="83"/>
    </location>
</feature>
<accession>A0A8T3CYQ1</accession>
<comment type="caution">
    <text evidence="3">The sequence shown here is derived from an EMBL/GenBank/DDBJ whole genome shotgun (WGS) entry which is preliminary data.</text>
</comment>
<dbReference type="AlphaFoldDB" id="A0A8T3CYQ1"/>
<organism evidence="3 4">
    <name type="scientific">Albula goreensis</name>
    <dbReference type="NCBI Taxonomy" id="1534307"/>
    <lineage>
        <taxon>Eukaryota</taxon>
        <taxon>Metazoa</taxon>
        <taxon>Chordata</taxon>
        <taxon>Craniata</taxon>
        <taxon>Vertebrata</taxon>
        <taxon>Euteleostomi</taxon>
        <taxon>Actinopterygii</taxon>
        <taxon>Neopterygii</taxon>
        <taxon>Teleostei</taxon>
        <taxon>Albuliformes</taxon>
        <taxon>Albulidae</taxon>
        <taxon>Albula</taxon>
    </lineage>
</organism>
<proteinExistence type="predicted"/>
<feature type="region of interest" description="Disordered" evidence="1">
    <location>
        <begin position="63"/>
        <end position="83"/>
    </location>
</feature>
<sequence>MMNWMVLILILSLTFPETVSGHRYRSYSESDEVLYLFRYPTYYRYHPRILPFPFWPFFPRGGQQPAPGPPVTGPTAPPRGDSG</sequence>
<protein>
    <recommendedName>
        <fullName evidence="5">Secreted protein</fullName>
    </recommendedName>
</protein>
<dbReference type="EMBL" id="JAERUA010000018">
    <property type="protein sequence ID" value="KAI1887538.1"/>
    <property type="molecule type" value="Genomic_DNA"/>
</dbReference>
<evidence type="ECO:0008006" key="5">
    <source>
        <dbReference type="Google" id="ProtNLM"/>
    </source>
</evidence>
<feature type="signal peptide" evidence="2">
    <location>
        <begin position="1"/>
        <end position="21"/>
    </location>
</feature>
<keyword evidence="4" id="KW-1185">Reference proteome</keyword>
<feature type="compositionally biased region" description="Pro residues" evidence="1">
    <location>
        <begin position="66"/>
        <end position="77"/>
    </location>
</feature>
<evidence type="ECO:0000256" key="1">
    <source>
        <dbReference type="SAM" id="MobiDB-lite"/>
    </source>
</evidence>
<evidence type="ECO:0000256" key="2">
    <source>
        <dbReference type="SAM" id="SignalP"/>
    </source>
</evidence>